<dbReference type="Proteomes" id="UP000500857">
    <property type="component" value="Chromosome"/>
</dbReference>
<dbReference type="KEGG" id="oxy:HCG48_01990"/>
<evidence type="ECO:0000313" key="1">
    <source>
        <dbReference type="EMBL" id="QIZ69506.1"/>
    </source>
</evidence>
<protein>
    <submittedName>
        <fullName evidence="1">Uncharacterized protein</fullName>
    </submittedName>
</protein>
<sequence length="202" mass="22555">MQKVFLFLSIDGVLNVTDSGTPQLLSTHMPAGLLEESYEGAYGFPVSLARSFLQAVDRAEWIEPIWFSAQWLENATVWNEWSATRHWRIGYPLSMRQMRGLVSIYPKLNLEKFDGKTLAAIWHAHDASRVVWIQESFDPCAIAWAAKDSRIHLIDTRHPSDPSYNGIQPWNIDGILSALSLELEAPPSPEPPIASSSGSPPG</sequence>
<name>A0A6H1TTG3_9CYAN</name>
<keyword evidence="2" id="KW-1185">Reference proteome</keyword>
<gene>
    <name evidence="1" type="ORF">HCG48_01990</name>
</gene>
<proteinExistence type="predicted"/>
<organism evidence="1 2">
    <name type="scientific">Oxynema aestuarii AP17</name>
    <dbReference type="NCBI Taxonomy" id="2064643"/>
    <lineage>
        <taxon>Bacteria</taxon>
        <taxon>Bacillati</taxon>
        <taxon>Cyanobacteriota</taxon>
        <taxon>Cyanophyceae</taxon>
        <taxon>Oscillatoriophycideae</taxon>
        <taxon>Oscillatoriales</taxon>
        <taxon>Oscillatoriaceae</taxon>
        <taxon>Oxynema</taxon>
        <taxon>Oxynema aestuarii</taxon>
    </lineage>
</organism>
<dbReference type="AlphaFoldDB" id="A0A6H1TTG3"/>
<dbReference type="RefSeq" id="WP_168567663.1">
    <property type="nucleotide sequence ID" value="NZ_CP051167.1"/>
</dbReference>
<accession>A0A6H1TTG3</accession>
<evidence type="ECO:0000313" key="2">
    <source>
        <dbReference type="Proteomes" id="UP000500857"/>
    </source>
</evidence>
<reference evidence="1 2" key="1">
    <citation type="submission" date="2020-04" db="EMBL/GenBank/DDBJ databases">
        <authorList>
            <person name="Basu S."/>
            <person name="Maruthanayagam V."/>
            <person name="Chakraborty S."/>
            <person name="Pramanik A."/>
            <person name="Mukherjee J."/>
            <person name="Brink B."/>
        </authorList>
    </citation>
    <scope>NUCLEOTIDE SEQUENCE [LARGE SCALE GENOMIC DNA]</scope>
    <source>
        <strain evidence="1 2">AP17</strain>
    </source>
</reference>
<dbReference type="EMBL" id="CP051167">
    <property type="protein sequence ID" value="QIZ69506.1"/>
    <property type="molecule type" value="Genomic_DNA"/>
</dbReference>